<dbReference type="PANTHER" id="PTHR33678">
    <property type="entry name" value="BLL1576 PROTEIN"/>
    <property type="match status" value="1"/>
</dbReference>
<reference evidence="2" key="1">
    <citation type="journal article" date="2015" name="Nature">
        <title>Complex archaea that bridge the gap between prokaryotes and eukaryotes.</title>
        <authorList>
            <person name="Spang A."/>
            <person name="Saw J.H."/>
            <person name="Jorgensen S.L."/>
            <person name="Zaremba-Niedzwiedzka K."/>
            <person name="Martijn J."/>
            <person name="Lind A.E."/>
            <person name="van Eijk R."/>
            <person name="Schleper C."/>
            <person name="Guy L."/>
            <person name="Ettema T.J."/>
        </authorList>
    </citation>
    <scope>NUCLEOTIDE SEQUENCE</scope>
</reference>
<comment type="caution">
    <text evidence="2">The sequence shown here is derived from an EMBL/GenBank/DDBJ whole genome shotgun (WGS) entry which is preliminary data.</text>
</comment>
<dbReference type="EMBL" id="LAZR01045354">
    <property type="protein sequence ID" value="KKK99069.1"/>
    <property type="molecule type" value="Genomic_DNA"/>
</dbReference>
<name>A0A0F9C9M4_9ZZZZ</name>
<dbReference type="PANTHER" id="PTHR33678:SF2">
    <property type="match status" value="1"/>
</dbReference>
<organism evidence="2">
    <name type="scientific">marine sediment metagenome</name>
    <dbReference type="NCBI Taxonomy" id="412755"/>
    <lineage>
        <taxon>unclassified sequences</taxon>
        <taxon>metagenomes</taxon>
        <taxon>ecological metagenomes</taxon>
    </lineage>
</organism>
<evidence type="ECO:0000313" key="2">
    <source>
        <dbReference type="EMBL" id="KKK99069.1"/>
    </source>
</evidence>
<sequence>MGLVSILTGAYHLAKRETIQLIKDLYGIDIGLGSIPNIEQRVTKALDTVCQRIHNFILKSDFTKHFDEPTWRDSGKRNYVWIATCSEAAIYMIDRFRNKIAFQKLIKNEDLSAKSCVSDRYAVYNNVSQTHQFCLAHLIRDFRNYSQRDGPDKCIGEYLEKALSKACFIHKKYRDGKITFANGNRQLGKVRKKVQYWLDDGYANASDDLHGLCGRLLDAIDNLWIFTKKQGIEPINNLAERDLRKIVIWRKKSYGTRSERGKSFVEKITSVVQTLRKQKKNVLNFIGSAVRAFYSNEEPALINPEMGF</sequence>
<gene>
    <name evidence="2" type="ORF">LCGC14_2636450</name>
</gene>
<accession>A0A0F9C9M4</accession>
<evidence type="ECO:0000259" key="1">
    <source>
        <dbReference type="Pfam" id="PF03050"/>
    </source>
</evidence>
<dbReference type="InterPro" id="IPR004291">
    <property type="entry name" value="Transposase_IS66_central"/>
</dbReference>
<dbReference type="NCBIfam" id="NF033517">
    <property type="entry name" value="transpos_IS66"/>
    <property type="match status" value="1"/>
</dbReference>
<protein>
    <recommendedName>
        <fullName evidence="1">Transposase IS66 central domain-containing protein</fullName>
    </recommendedName>
</protein>
<dbReference type="InterPro" id="IPR052344">
    <property type="entry name" value="Transposase-related"/>
</dbReference>
<dbReference type="Pfam" id="PF03050">
    <property type="entry name" value="DDE_Tnp_IS66"/>
    <property type="match status" value="1"/>
</dbReference>
<feature type="domain" description="Transposase IS66 central" evidence="1">
    <location>
        <begin position="19"/>
        <end position="261"/>
    </location>
</feature>
<dbReference type="AlphaFoldDB" id="A0A0F9C9M4"/>
<proteinExistence type="predicted"/>